<keyword evidence="2" id="KW-1185">Reference proteome</keyword>
<name>A0A9N9G0B7_9GLOM</name>
<comment type="caution">
    <text evidence="1">The sequence shown here is derived from an EMBL/GenBank/DDBJ whole genome shotgun (WGS) entry which is preliminary data.</text>
</comment>
<protein>
    <submittedName>
        <fullName evidence="1">3100_t:CDS:1</fullName>
    </submittedName>
</protein>
<sequence length="48" mass="5440">MEEKTSANYFDILTLFTYGFSFVSGKLKIGCFETFKQDEQSEIGANGF</sequence>
<dbReference type="EMBL" id="CAJVPK010001061">
    <property type="protein sequence ID" value="CAG8568437.1"/>
    <property type="molecule type" value="Genomic_DNA"/>
</dbReference>
<dbReference type="AlphaFoldDB" id="A0A9N9G0B7"/>
<gene>
    <name evidence="1" type="ORF">DEBURN_LOCUS7953</name>
</gene>
<organism evidence="1 2">
    <name type="scientific">Diversispora eburnea</name>
    <dbReference type="NCBI Taxonomy" id="1213867"/>
    <lineage>
        <taxon>Eukaryota</taxon>
        <taxon>Fungi</taxon>
        <taxon>Fungi incertae sedis</taxon>
        <taxon>Mucoromycota</taxon>
        <taxon>Glomeromycotina</taxon>
        <taxon>Glomeromycetes</taxon>
        <taxon>Diversisporales</taxon>
        <taxon>Diversisporaceae</taxon>
        <taxon>Diversispora</taxon>
    </lineage>
</organism>
<reference evidence="1" key="1">
    <citation type="submission" date="2021-06" db="EMBL/GenBank/DDBJ databases">
        <authorList>
            <person name="Kallberg Y."/>
            <person name="Tangrot J."/>
            <person name="Rosling A."/>
        </authorList>
    </citation>
    <scope>NUCLEOTIDE SEQUENCE</scope>
    <source>
        <strain evidence="1">AZ414A</strain>
    </source>
</reference>
<evidence type="ECO:0000313" key="1">
    <source>
        <dbReference type="EMBL" id="CAG8568437.1"/>
    </source>
</evidence>
<evidence type="ECO:0000313" key="2">
    <source>
        <dbReference type="Proteomes" id="UP000789706"/>
    </source>
</evidence>
<dbReference type="Proteomes" id="UP000789706">
    <property type="component" value="Unassembled WGS sequence"/>
</dbReference>
<proteinExistence type="predicted"/>
<accession>A0A9N9G0B7</accession>